<dbReference type="EMBL" id="JAGKQM010000014">
    <property type="protein sequence ID" value="KAH0885567.1"/>
    <property type="molecule type" value="Genomic_DNA"/>
</dbReference>
<evidence type="ECO:0000313" key="1">
    <source>
        <dbReference type="EMBL" id="KAH0885567.1"/>
    </source>
</evidence>
<organism evidence="1 2">
    <name type="scientific">Brassica napus</name>
    <name type="common">Rape</name>
    <dbReference type="NCBI Taxonomy" id="3708"/>
    <lineage>
        <taxon>Eukaryota</taxon>
        <taxon>Viridiplantae</taxon>
        <taxon>Streptophyta</taxon>
        <taxon>Embryophyta</taxon>
        <taxon>Tracheophyta</taxon>
        <taxon>Spermatophyta</taxon>
        <taxon>Magnoliopsida</taxon>
        <taxon>eudicotyledons</taxon>
        <taxon>Gunneridae</taxon>
        <taxon>Pentapetalae</taxon>
        <taxon>rosids</taxon>
        <taxon>malvids</taxon>
        <taxon>Brassicales</taxon>
        <taxon>Brassicaceae</taxon>
        <taxon>Brassiceae</taxon>
        <taxon>Brassica</taxon>
    </lineage>
</organism>
<keyword evidence="2" id="KW-1185">Reference proteome</keyword>
<dbReference type="Proteomes" id="UP000824890">
    <property type="component" value="Unassembled WGS sequence"/>
</dbReference>
<comment type="caution">
    <text evidence="1">The sequence shown here is derived from an EMBL/GenBank/DDBJ whole genome shotgun (WGS) entry which is preliminary data.</text>
</comment>
<proteinExistence type="predicted"/>
<reference evidence="1 2" key="1">
    <citation type="submission" date="2021-05" db="EMBL/GenBank/DDBJ databases">
        <title>Genome Assembly of Synthetic Allotetraploid Brassica napus Reveals Homoeologous Exchanges between Subgenomes.</title>
        <authorList>
            <person name="Davis J.T."/>
        </authorList>
    </citation>
    <scope>NUCLEOTIDE SEQUENCE [LARGE SCALE GENOMIC DNA]</scope>
    <source>
        <strain evidence="2">cv. Da-Ae</strain>
        <tissue evidence="1">Seedling</tissue>
    </source>
</reference>
<gene>
    <name evidence="1" type="ORF">HID58_061663</name>
</gene>
<name>A0ABQ7ZZ84_BRANA</name>
<accession>A0ABQ7ZZ84</accession>
<evidence type="ECO:0000313" key="2">
    <source>
        <dbReference type="Proteomes" id="UP000824890"/>
    </source>
</evidence>
<sequence>MLCSRCHNYHRHDASCYSSLQCSGCSHYLSHGKYFLQQKFVCILVLFPEI</sequence>
<protein>
    <submittedName>
        <fullName evidence="1">Uncharacterized protein</fullName>
    </submittedName>
</protein>